<keyword evidence="2" id="KW-0812">Transmembrane</keyword>
<protein>
    <submittedName>
        <fullName evidence="3">Alcohol dehydrogenase, class IV</fullName>
    </submittedName>
</protein>
<reference evidence="3 4" key="1">
    <citation type="journal article" date="2017" name="BMC Genomics">
        <title>Comparative genomic and phylogenomic analyses of the Bifidobacteriaceae family.</title>
        <authorList>
            <person name="Lugli G.A."/>
            <person name="Milani C."/>
            <person name="Turroni F."/>
            <person name="Duranti S."/>
            <person name="Mancabelli L."/>
            <person name="Mangifesta M."/>
            <person name="Ferrario C."/>
            <person name="Modesto M."/>
            <person name="Mattarelli P."/>
            <person name="Jiri K."/>
            <person name="van Sinderen D."/>
            <person name="Ventura M."/>
        </authorList>
    </citation>
    <scope>NUCLEOTIDE SEQUENCE [LARGE SCALE GENOMIC DNA]</scope>
    <source>
        <strain evidence="3 4">DSM 24762</strain>
    </source>
</reference>
<organism evidence="3 4">
    <name type="scientific">Alloscardovia macacae</name>
    <dbReference type="NCBI Taxonomy" id="1160091"/>
    <lineage>
        <taxon>Bacteria</taxon>
        <taxon>Bacillati</taxon>
        <taxon>Actinomycetota</taxon>
        <taxon>Actinomycetes</taxon>
        <taxon>Bifidobacteriales</taxon>
        <taxon>Bifidobacteriaceae</taxon>
        <taxon>Alloscardovia</taxon>
    </lineage>
</organism>
<feature type="transmembrane region" description="Helical" evidence="2">
    <location>
        <begin position="102"/>
        <end position="122"/>
    </location>
</feature>
<feature type="compositionally biased region" description="Polar residues" evidence="1">
    <location>
        <begin position="142"/>
        <end position="151"/>
    </location>
</feature>
<evidence type="ECO:0000256" key="1">
    <source>
        <dbReference type="SAM" id="MobiDB-lite"/>
    </source>
</evidence>
<evidence type="ECO:0000313" key="3">
    <source>
        <dbReference type="EMBL" id="OZG53138.1"/>
    </source>
</evidence>
<dbReference type="EMBL" id="MWWT01000009">
    <property type="protein sequence ID" value="OZG53138.1"/>
    <property type="molecule type" value="Genomic_DNA"/>
</dbReference>
<keyword evidence="4" id="KW-1185">Reference proteome</keyword>
<sequence length="151" mass="16117">MKKTALVWCQTLVSGAVIGVVGTFTYRLGAAYNIPYGLIVTLLVVGALCLLSGGRGGKMGLWHEFAHAFVSTAVTWGIALASTQSSSVVAMGGSALTTFWSLHASIVWLYGIFLVQFFVMFLPASLRARFTDEQASEEDSSPENSSQEVGE</sequence>
<accession>A0A261F210</accession>
<feature type="region of interest" description="Disordered" evidence="1">
    <location>
        <begin position="132"/>
        <end position="151"/>
    </location>
</feature>
<feature type="transmembrane region" description="Helical" evidence="2">
    <location>
        <begin position="65"/>
        <end position="82"/>
    </location>
</feature>
<name>A0A261F210_9BIFI</name>
<dbReference type="RefSeq" id="WP_094727133.1">
    <property type="nucleotide sequence ID" value="NZ_JBHLWS010000001.1"/>
</dbReference>
<keyword evidence="2" id="KW-1133">Transmembrane helix</keyword>
<evidence type="ECO:0000313" key="4">
    <source>
        <dbReference type="Proteomes" id="UP000243657"/>
    </source>
</evidence>
<proteinExistence type="predicted"/>
<dbReference type="AlphaFoldDB" id="A0A261F210"/>
<comment type="caution">
    <text evidence="3">The sequence shown here is derived from an EMBL/GenBank/DDBJ whole genome shotgun (WGS) entry which is preliminary data.</text>
</comment>
<gene>
    <name evidence="3" type="ORF">ALMA_1440</name>
</gene>
<evidence type="ECO:0000256" key="2">
    <source>
        <dbReference type="SAM" id="Phobius"/>
    </source>
</evidence>
<keyword evidence="2" id="KW-0472">Membrane</keyword>
<dbReference type="Proteomes" id="UP000243657">
    <property type="component" value="Unassembled WGS sequence"/>
</dbReference>
<feature type="transmembrane region" description="Helical" evidence="2">
    <location>
        <begin position="35"/>
        <end position="53"/>
    </location>
</feature>